<feature type="region of interest" description="Disordered" evidence="1">
    <location>
        <begin position="149"/>
        <end position="172"/>
    </location>
</feature>
<dbReference type="AlphaFoldDB" id="A0A419SKS5"/>
<gene>
    <name evidence="2" type="ORF">BEP19_09560</name>
</gene>
<proteinExistence type="predicted"/>
<evidence type="ECO:0000313" key="3">
    <source>
        <dbReference type="Proteomes" id="UP000284219"/>
    </source>
</evidence>
<dbReference type="Proteomes" id="UP000284219">
    <property type="component" value="Unassembled WGS sequence"/>
</dbReference>
<evidence type="ECO:0008006" key="4">
    <source>
        <dbReference type="Google" id="ProtNLM"/>
    </source>
</evidence>
<feature type="compositionally biased region" description="Basic residues" evidence="1">
    <location>
        <begin position="163"/>
        <end position="172"/>
    </location>
</feature>
<name>A0A419SKS5_9BACL</name>
<protein>
    <recommendedName>
        <fullName evidence="4">DUF1036 domain-containing protein</fullName>
    </recommendedName>
</protein>
<comment type="caution">
    <text evidence="2">The sequence shown here is derived from an EMBL/GenBank/DDBJ whole genome shotgun (WGS) entry which is preliminary data.</text>
</comment>
<sequence>MGLYFQNSTNRTVYVTYGYPNRGCGPVNYAKIGWYAIAPGQRRLLWSGYAGGNTFYYYAEDGVGRTWSGVYFTDVSNQAFHWCWDTRCASCRSVGMRPVSVPFFYSDYTVNLISSSSQRRSKAGNIRYVLPSAKGVRVQAKKIPLLAKKRRGKGKPVSVRRVSLPKRTVRKK</sequence>
<evidence type="ECO:0000256" key="1">
    <source>
        <dbReference type="SAM" id="MobiDB-lite"/>
    </source>
</evidence>
<keyword evidence="3" id="KW-1185">Reference proteome</keyword>
<dbReference type="OrthoDB" id="2644121at2"/>
<dbReference type="EMBL" id="MCHY01000008">
    <property type="protein sequence ID" value="RKD24611.1"/>
    <property type="molecule type" value="Genomic_DNA"/>
</dbReference>
<dbReference type="RefSeq" id="WP_120189908.1">
    <property type="nucleotide sequence ID" value="NZ_MCHY01000008.1"/>
</dbReference>
<accession>A0A419SKS5</accession>
<reference evidence="2 3" key="1">
    <citation type="submission" date="2016-08" db="EMBL/GenBank/DDBJ databases">
        <title>Novel Firmicute Genomes.</title>
        <authorList>
            <person name="Poppleton D.I."/>
            <person name="Gribaldo S."/>
        </authorList>
    </citation>
    <scope>NUCLEOTIDE SEQUENCE [LARGE SCALE GENOMIC DNA]</scope>
    <source>
        <strain evidence="2 3">RAOx-1</strain>
    </source>
</reference>
<evidence type="ECO:0000313" key="2">
    <source>
        <dbReference type="EMBL" id="RKD24611.1"/>
    </source>
</evidence>
<organism evidence="2 3">
    <name type="scientific">Ammoniphilus oxalaticus</name>
    <dbReference type="NCBI Taxonomy" id="66863"/>
    <lineage>
        <taxon>Bacteria</taxon>
        <taxon>Bacillati</taxon>
        <taxon>Bacillota</taxon>
        <taxon>Bacilli</taxon>
        <taxon>Bacillales</taxon>
        <taxon>Paenibacillaceae</taxon>
        <taxon>Aneurinibacillus group</taxon>
        <taxon>Ammoniphilus</taxon>
    </lineage>
</organism>